<accession>A0A554LUX2</accession>
<reference evidence="1 2" key="1">
    <citation type="submission" date="2017-07" db="EMBL/GenBank/DDBJ databases">
        <title>Mechanisms for carbon and nitrogen cycling indicate functional differentiation within the Candidate Phyla Radiation.</title>
        <authorList>
            <person name="Danczak R.E."/>
            <person name="Johnston M.D."/>
            <person name="Kenah C."/>
            <person name="Slattery M."/>
            <person name="Wrighton K.C."/>
            <person name="Wilkins M.J."/>
        </authorList>
    </citation>
    <scope>NUCLEOTIDE SEQUENCE [LARGE SCALE GENOMIC DNA]</scope>
    <source>
        <strain evidence="1">Licking1014_2</strain>
    </source>
</reference>
<dbReference type="Proteomes" id="UP000318711">
    <property type="component" value="Unassembled WGS sequence"/>
</dbReference>
<protein>
    <submittedName>
        <fullName evidence="1">Uncharacterized protein</fullName>
    </submittedName>
</protein>
<evidence type="ECO:0000313" key="1">
    <source>
        <dbReference type="EMBL" id="TSC96670.1"/>
    </source>
</evidence>
<dbReference type="EMBL" id="VMGL01000031">
    <property type="protein sequence ID" value="TSC96670.1"/>
    <property type="molecule type" value="Genomic_DNA"/>
</dbReference>
<comment type="caution">
    <text evidence="1">The sequence shown here is derived from an EMBL/GenBank/DDBJ whole genome shotgun (WGS) entry which is preliminary data.</text>
</comment>
<sequence length="36" mass="4064">MNNRKNNRKKLSVWAKEISGGLLESITDFALLPFGD</sequence>
<proteinExistence type="predicted"/>
<organism evidence="1 2">
    <name type="scientific">Candidatus Berkelbacteria bacterium Licking1014_2</name>
    <dbReference type="NCBI Taxonomy" id="2017146"/>
    <lineage>
        <taxon>Bacteria</taxon>
        <taxon>Candidatus Berkelbacteria</taxon>
    </lineage>
</organism>
<evidence type="ECO:0000313" key="2">
    <source>
        <dbReference type="Proteomes" id="UP000318711"/>
    </source>
</evidence>
<name>A0A554LUX2_9BACT</name>
<dbReference type="AlphaFoldDB" id="A0A554LUX2"/>
<gene>
    <name evidence="1" type="ORF">CEN88_289</name>
</gene>